<dbReference type="InterPro" id="IPR016084">
    <property type="entry name" value="Haem_Oase-like_multi-hlx"/>
</dbReference>
<dbReference type="EMBL" id="JBHLYW010000009">
    <property type="protein sequence ID" value="MFC0078238.1"/>
    <property type="molecule type" value="Genomic_DNA"/>
</dbReference>
<sequence length="187" mass="20581">MLSNIIKEATKTGHQETEKKVVLRIKNISSDADYIELLKCFYVYFNEVEKAIAPYINAVLPDYSERRNSSYIKADIEVLGGSIDKLPAASTAEIKDPIQAMGALYVLEGSIMGGPYIVQMLQKKGIEKGFSFFSGYGNESGLKWASFTAALNILPKTESDVVKAVDAARETFSRFGDVFETASLIKA</sequence>
<accession>A0ABV6BT83</accession>
<evidence type="ECO:0000313" key="1">
    <source>
        <dbReference type="EMBL" id="MFC0078238.1"/>
    </source>
</evidence>
<comment type="caution">
    <text evidence="1">The sequence shown here is derived from an EMBL/GenBank/DDBJ whole genome shotgun (WGS) entry which is preliminary data.</text>
</comment>
<evidence type="ECO:0000313" key="2">
    <source>
        <dbReference type="Proteomes" id="UP001589734"/>
    </source>
</evidence>
<dbReference type="RefSeq" id="WP_379682281.1">
    <property type="nucleotide sequence ID" value="NZ_JBHLYW010000009.1"/>
</dbReference>
<keyword evidence="2" id="KW-1185">Reference proteome</keyword>
<dbReference type="CDD" id="cd19166">
    <property type="entry name" value="HemeO-bac"/>
    <property type="match status" value="1"/>
</dbReference>
<dbReference type="Gene3D" id="1.20.910.10">
    <property type="entry name" value="Heme oxygenase-like"/>
    <property type="match status" value="1"/>
</dbReference>
<reference evidence="1 2" key="1">
    <citation type="submission" date="2024-09" db="EMBL/GenBank/DDBJ databases">
        <authorList>
            <person name="Sun Q."/>
            <person name="Mori K."/>
        </authorList>
    </citation>
    <scope>NUCLEOTIDE SEQUENCE [LARGE SCALE GENOMIC DNA]</scope>
    <source>
        <strain evidence="1 2">CGMCC 1.12926</strain>
    </source>
</reference>
<gene>
    <name evidence="1" type="ORF">ACFFLS_14400</name>
</gene>
<dbReference type="Pfam" id="PF01126">
    <property type="entry name" value="Heme_oxygenase"/>
    <property type="match status" value="1"/>
</dbReference>
<name>A0ABV6BT83_9FLAO</name>
<protein>
    <submittedName>
        <fullName evidence="1">Biliverdin-producing heme oxygenase</fullName>
    </submittedName>
</protein>
<organism evidence="1 2">
    <name type="scientific">Flavobacterium procerum</name>
    <dbReference type="NCBI Taxonomy" id="1455569"/>
    <lineage>
        <taxon>Bacteria</taxon>
        <taxon>Pseudomonadati</taxon>
        <taxon>Bacteroidota</taxon>
        <taxon>Flavobacteriia</taxon>
        <taxon>Flavobacteriales</taxon>
        <taxon>Flavobacteriaceae</taxon>
        <taxon>Flavobacterium</taxon>
    </lineage>
</organism>
<dbReference type="InterPro" id="IPR016053">
    <property type="entry name" value="Haem_Oase-like"/>
</dbReference>
<dbReference type="SUPFAM" id="SSF48613">
    <property type="entry name" value="Heme oxygenase-like"/>
    <property type="match status" value="1"/>
</dbReference>
<dbReference type="Proteomes" id="UP001589734">
    <property type="component" value="Unassembled WGS sequence"/>
</dbReference>
<proteinExistence type="predicted"/>